<dbReference type="Pfam" id="PF14356">
    <property type="entry name" value="DUF4403"/>
    <property type="match status" value="1"/>
</dbReference>
<accession>A0A3S0JN88</accession>
<keyword evidence="2" id="KW-1185">Reference proteome</keyword>
<comment type="caution">
    <text evidence="1">The sequence shown here is derived from an EMBL/GenBank/DDBJ whole genome shotgun (WGS) entry which is preliminary data.</text>
</comment>
<evidence type="ECO:0000313" key="1">
    <source>
        <dbReference type="EMBL" id="RTR25544.1"/>
    </source>
</evidence>
<dbReference type="EMBL" id="RXPE01000025">
    <property type="protein sequence ID" value="RTR25544.1"/>
    <property type="molecule type" value="Genomic_DNA"/>
</dbReference>
<dbReference type="OrthoDB" id="67134at2"/>
<protein>
    <submittedName>
        <fullName evidence="1">DUF4403 family protein</fullName>
    </submittedName>
</protein>
<organism evidence="1 2">
    <name type="scientific">Deinococcus radiophilus</name>
    <dbReference type="NCBI Taxonomy" id="32062"/>
    <lineage>
        <taxon>Bacteria</taxon>
        <taxon>Thermotogati</taxon>
        <taxon>Deinococcota</taxon>
        <taxon>Deinococci</taxon>
        <taxon>Deinococcales</taxon>
        <taxon>Deinococcaceae</taxon>
        <taxon>Deinococcus</taxon>
    </lineage>
</organism>
<gene>
    <name evidence="1" type="ORF">EJ104_10440</name>
</gene>
<dbReference type="InterPro" id="IPR025515">
    <property type="entry name" value="DUF4403"/>
</dbReference>
<dbReference type="AlphaFoldDB" id="A0A3S0JN88"/>
<dbReference type="RefSeq" id="WP_126352712.1">
    <property type="nucleotide sequence ID" value="NZ_CP086380.1"/>
</dbReference>
<dbReference type="Proteomes" id="UP000277766">
    <property type="component" value="Unassembled WGS sequence"/>
</dbReference>
<sequence>MTPDPASDSPALSRSQQAPQLPLSSVVLPVMVPLDGVRQAVNARVPREFARIDREQRVLGGAAGVQIRGVVARQGDIRIVPSASGNTLELEVPLSAEFAVRPELSGAAWAGRLEQSLTRDFGGQATVRMRVRPYIQPDWEAGAQVSSELTWTDPLAIELLPGTRLSVASLAEGAVRAQMERVTQEVVRAVRESAALRERAEQLWTMVQRPWSLPLEGNGVDQAYAQVMPMSLAVSGLRLQDDALHLSLEAEGYLRAELGQPPVTRPTAAPLPALRVTSQATPSELHLRVPILLPFAEMSELVTAAVRQELLGLRLPGGALAPELRLTDIQVQREDDARRLRLSARLAVTVLGRTRTITAQLSGRPWLRPGGQEVTLENVKLDLDADVPGAAWLGPWLAERLEPRLANAARFDLSPRLNRLEETVAARLPFSPLPGLNLRGDLGDLRLDDLRVTAQGLEVVAAADGALDVLVSAGQLGRR</sequence>
<proteinExistence type="predicted"/>
<reference evidence="1 2" key="1">
    <citation type="submission" date="2018-12" db="EMBL/GenBank/DDBJ databases">
        <title>Deinococcus radiophilus ATCC 27603 genome sequencing and assembly.</title>
        <authorList>
            <person name="Maclea K.S."/>
            <person name="Maynard C.R."/>
        </authorList>
    </citation>
    <scope>NUCLEOTIDE SEQUENCE [LARGE SCALE GENOMIC DNA]</scope>
    <source>
        <strain evidence="1 2">ATCC 27603</strain>
    </source>
</reference>
<evidence type="ECO:0000313" key="2">
    <source>
        <dbReference type="Proteomes" id="UP000277766"/>
    </source>
</evidence>
<name>A0A3S0JN88_9DEIO</name>